<proteinExistence type="predicted"/>
<dbReference type="RefSeq" id="WP_083425775.1">
    <property type="nucleotide sequence ID" value="NZ_CP031518.1"/>
</dbReference>
<gene>
    <name evidence="1" type="ORF">HNP76_001050</name>
</gene>
<sequence>MQCNRHTKVCGKIDSVKNPLAGKITADSIGQIIMEEEICDKSKTQIICKE</sequence>
<accession>A0A7W8LLU3</accession>
<name>A0A7W8LLU3_9SPIR</name>
<dbReference type="EMBL" id="JACHFQ010000003">
    <property type="protein sequence ID" value="MBB5225693.1"/>
    <property type="molecule type" value="Genomic_DNA"/>
</dbReference>
<organism evidence="1 2">
    <name type="scientific">Treponema ruminis</name>
    <dbReference type="NCBI Taxonomy" id="744515"/>
    <lineage>
        <taxon>Bacteria</taxon>
        <taxon>Pseudomonadati</taxon>
        <taxon>Spirochaetota</taxon>
        <taxon>Spirochaetia</taxon>
        <taxon>Spirochaetales</taxon>
        <taxon>Treponemataceae</taxon>
        <taxon>Treponema</taxon>
    </lineage>
</organism>
<keyword evidence="2" id="KW-1185">Reference proteome</keyword>
<protein>
    <submittedName>
        <fullName evidence="1">Uncharacterized protein</fullName>
    </submittedName>
</protein>
<evidence type="ECO:0000313" key="1">
    <source>
        <dbReference type="EMBL" id="MBB5225693.1"/>
    </source>
</evidence>
<dbReference type="InterPro" id="IPR022208">
    <property type="entry name" value="DUF3737"/>
</dbReference>
<dbReference type="AlphaFoldDB" id="A0A7W8LLU3"/>
<comment type="caution">
    <text evidence="1">The sequence shown here is derived from an EMBL/GenBank/DDBJ whole genome shotgun (WGS) entry which is preliminary data.</text>
</comment>
<dbReference type="Proteomes" id="UP000518887">
    <property type="component" value="Unassembled WGS sequence"/>
</dbReference>
<evidence type="ECO:0000313" key="2">
    <source>
        <dbReference type="Proteomes" id="UP000518887"/>
    </source>
</evidence>
<reference evidence="1 2" key="1">
    <citation type="submission" date="2020-08" db="EMBL/GenBank/DDBJ databases">
        <title>Genomic Encyclopedia of Type Strains, Phase IV (KMG-IV): sequencing the most valuable type-strain genomes for metagenomic binning, comparative biology and taxonomic classification.</title>
        <authorList>
            <person name="Goeker M."/>
        </authorList>
    </citation>
    <scope>NUCLEOTIDE SEQUENCE [LARGE SCALE GENOMIC DNA]</scope>
    <source>
        <strain evidence="1 2">DSM 103462</strain>
    </source>
</reference>
<dbReference type="Pfam" id="PF12541">
    <property type="entry name" value="DUF3737"/>
    <property type="match status" value="1"/>
</dbReference>